<dbReference type="Pfam" id="PF12624">
    <property type="entry name" value="VPS13_N"/>
    <property type="match status" value="1"/>
</dbReference>
<dbReference type="PANTHER" id="PTHR12517">
    <property type="entry name" value="VACUOLAR PROTEIN SORTING-ASSOCIATED PROTEIN 13B"/>
    <property type="match status" value="1"/>
</dbReference>
<evidence type="ECO:0000256" key="2">
    <source>
        <dbReference type="SAM" id="MobiDB-lite"/>
    </source>
</evidence>
<dbReference type="STRING" id="6198.A0A074ZMX4"/>
<dbReference type="RefSeq" id="XP_009167534.1">
    <property type="nucleotide sequence ID" value="XM_009169270.1"/>
</dbReference>
<dbReference type="OrthoDB" id="445152at2759"/>
<gene>
    <name evidence="4" type="ORF">T265_04515</name>
</gene>
<feature type="compositionally biased region" description="Polar residues" evidence="2">
    <location>
        <begin position="1844"/>
        <end position="1856"/>
    </location>
</feature>
<feature type="compositionally biased region" description="Basic and acidic residues" evidence="2">
    <location>
        <begin position="299"/>
        <end position="311"/>
    </location>
</feature>
<keyword evidence="5" id="KW-1185">Reference proteome</keyword>
<reference evidence="4 5" key="1">
    <citation type="submission" date="2013-11" db="EMBL/GenBank/DDBJ databases">
        <title>Opisthorchis viverrini - life in the bile duct.</title>
        <authorList>
            <person name="Young N.D."/>
            <person name="Nagarajan N."/>
            <person name="Lin S.J."/>
            <person name="Korhonen P.K."/>
            <person name="Jex A.R."/>
            <person name="Hall R.S."/>
            <person name="Safavi-Hemami H."/>
            <person name="Kaewkong W."/>
            <person name="Bertrand D."/>
            <person name="Gao S."/>
            <person name="Seet Q."/>
            <person name="Wongkham S."/>
            <person name="Teh B.T."/>
            <person name="Wongkham C."/>
            <person name="Intapan P.M."/>
            <person name="Maleewong W."/>
            <person name="Yang X."/>
            <person name="Hu M."/>
            <person name="Wang Z."/>
            <person name="Hofmann A."/>
            <person name="Sternberg P.W."/>
            <person name="Tan P."/>
            <person name="Wang J."/>
            <person name="Gasser R.B."/>
        </authorList>
    </citation>
    <scope>NUCLEOTIDE SEQUENCE [LARGE SCALE GENOMIC DNA]</scope>
</reference>
<dbReference type="KEGG" id="ovi:T265_04515"/>
<dbReference type="EMBL" id="KL596693">
    <property type="protein sequence ID" value="KER28728.1"/>
    <property type="molecule type" value="Genomic_DNA"/>
</dbReference>
<accession>A0A074ZMX4</accession>
<evidence type="ECO:0000313" key="4">
    <source>
        <dbReference type="EMBL" id="KER28728.1"/>
    </source>
</evidence>
<feature type="domain" description="Chorein N-terminal" evidence="3">
    <location>
        <begin position="7"/>
        <end position="208"/>
    </location>
</feature>
<dbReference type="Proteomes" id="UP000054324">
    <property type="component" value="Unassembled WGS sequence"/>
</dbReference>
<protein>
    <recommendedName>
        <fullName evidence="3">Chorein N-terminal domain-containing protein</fullName>
    </recommendedName>
</protein>
<sequence>MQRFFKLETYVGKLIMSYLNTYVKLRDDQVAMSIWEGDVILNELELRCESVENLFPIPVGLRLGRVRELRIHVPWTKLNSENIVISLHTVECVLTLKKPQSCGLTKAPVLSSTEPPSSEYNPDQNIAPGYLQSYLHRLLANIRIVVYNLSIKFLLDDIVLSLSCNLLDFYPTTHEWKITFQSTPSDSSTFVRRKLQVSDVTICLDHCGPTGYVETYEQPLVYRFSLSCLIELVYPPGLDFFKASLATITTMDVHAQTLEVRLSPHQVHALVRLLEVFAAVHTENVDWSKLAPVNMGHLTEGDAEKTTKDVPEITDNPSDMSPADQGNQQSWASWMWSLVPNILPPNTELSNSDGDDDDDIQQSGGTRPTCVDLIHLVYEDAKQHMDSTFETLHFPNSFSSADLPDLVESSVPPVVTKHSSASDLRLPVNPGTNEPSISLRRVRHRIRHLRRNDDNQPLFVVGVFTDQLIVRLLLPNDQLMDKSLARLNASSSKFSRCFSQSGLEVTVRIKHFWARRDASLSVKVMVHNASIKHFWARRDASLSVKVMVHNASGLALQATSLGAHFTSVQLGAKHISAFPIGPSCPCGYLDLAKTFVPEDHDSNSPSPKASVEHSHQTFLELGDPMDAQADPVHLRRVFHSVLHSPTSFDEDPMSLPPLSVETYLSRFHDSFVCQEYPALWFDLITSMDSENPDIRLNQLPRIRSGQTDGVTERVHLRVLSNQSLVYLSPTILHRFEAFIKSVKRHPRYPCCLKMSSPAPSEYPPLIRSQLPQFFDGIAVQTIRVVIASPTVYYFAEHWNNNFTETPHLRFQSDNITWSRITPLYPLEVFNHLKRWRFSETILRRMTDCLMTEASWPTEAKPSGVISSSEPEIFMHAFRRGCIRLSTVLLHLLPGTVSPSNEIPLLSLSKLTWYSWTLNSPELWSHSPDLSHLPEFEWRLVSRDSLEIRLPADWLLHTVYLATSVATQVGNLARFLSASTARDCPTFASAGRCEGFPFTRKSSDSINNVQLCADLPGVIRARTFWNSSCCVYQLSVQTDLAVYLRFSDCGIIVPIVRRDPSLQSSRPCFTLNDGPYLHPAEDVPLVGLACQFPNDALNFSSFPLDVVIITVSCNNRVLIVQWLWLPKFRSPMIGGVQTDLAVYLRFSDCGIIVPIVRRDPSLQSSRPCFTLNDGPYLHPAEDVPLVGLACQFPNDALNFSMVVAAEVSFTDDWGPLMWPVSGSPSRKTAVTSAAEFAGNGFHTSLPSHCLTASGSLPPFTWLGEKSPSRKSVDWHTQHVAKPAQPVQCDQFIYRGIADPVFPPDSGNAPKTSMLKFSSSFFSTSVPALFRVSVCGLEGHVTPELVSWFCFALNICESDELSLPGKNSRPVEHEYGFPWVTTCLNQGSSSSVSEPISAASSLFLPIPKSVLPAERVSRSSTCESFCSSSRLITDEFQHTVFGDPASWLTIRRFLNGTHQLLMKTSIQISMMPSKLVVSANPVTHQVPGKILHQGFRSTFFDPVSTTVSLSELLLNNSKPDDLPTPTYPDSFDSLGLVSSSRSWLDATSALPSITPPGVPPKKCGAWVLCLRNVCLKVDKQLLFSGTLLVNVDFKLRFPQGQLVHSSVTVASSLDACVHAQLNCDDFGPHDLEMPSVLHLFQLGTSIKFLVFSWKLMIPKLKLLSEWWSNNRVQPTSNASCFRDLSITRTALSSGCARRPFVSSYRDDHVAYWKGPHDPVPHAPQTSVSGVRHLCLSPQLIVTTNVPPVSLLFHFTIPTAIGRLKLPPSSGCTTTVYWLLNQLVLSLRLRQDEFIVDFQIGSACAQFRGQDNAYMPLFSTMESSLRPLVDGELPTGLDSPDVPLIPESSTKSPPSQFADSESEESGFGTRHLTFLTKSSFGAQHCCYDSLSQLASGKETSLVHLHFCRSSLPPYQHRHEFCTSTLPSSPVQFVDTLILNVQPVDLVLYTDMIDEIVRFYANLYPGADASMEPTDHSPGAEPEEPAAAVDIHVPTTTFRSYILIKSFRIFLPLSKDLTPQISTEAPLANAVVLGCEMIEIQPLVCNKLERPSGKLASSQYPPSSLAEHEDPQQVIVVARGLCCWASEFYSLLLPDTFGHQKHVLAEQQNPAQYWNQGILRTRTVRPLRPQLLRLSGLSLSQPRSPRRRVTRIILNCTPSPAAASPLVRPFTLTASFAPASRHTNNTVRTYGSATEVAIPDNLVIFADFTVLEALLANTQSRKQSEPSGPIQETKDDWVCSPQVTIPNDSIDTALSRFLFTLRHFRLIVWRSDSVRKCTAQLVCDADHTHMAVHFKSTYMLDQLNFGVHDVQVDARTVTSECLASGDYCPTWVRCHPLRFNGGSYQHRDTLVLPPYIMLGAWPSSLSSTPSSDLLLRTQPCEPDPRTGIFSPLVSARIERPKKAFTKDLSQDGTTDQRFGVSVIFGRIVCFTIKPEILVTFTCLFDIRDTNQPGDSATRSSQHHMPDAIHYATTWISQLSVDTDVLNILLEKTNCNQAGNIELNIRKTHLNSTFTPSEGFSDCARWRVDLNGLHLSCCSYNRQQSPLGLSGSSASLASECVNHHLSLLWPGTNLHCAGAVRVVSCIHLTPSRPSRFILETECLFTTGTGVNVDIPICGPVFSMITQLLTDFSAVFPLPSTSSPSLSNKDLFPFCDQCAGMQPFLFHDDLRRGLPVQASSDDRNLKSSNPVQLGPLHPCWPWVVNSVDLDQSPLCPHPWPLAGEVVFCDNMQRQYHFDGHTYPIVLNCNRPVDPHWVGVTWAYSDPRTPVRVRVLPAPFEFLEHLANVPYSHGLELRCHLQYWDYSVMPNGKFKDYGTFFLRDSQVVDFLLLNKRIAEVRRDDSAASASVTQEDSNMRQRVSSILDEAIQKNRTPASLKTGDFTFKRSKLRATNGGIRVSAHVWRIMVDLRAQPVVLRAQGNGHSASTSTPPITAALVYISPLVLAGCVELDSVRQAPTVPQMPSMGIFYSPYVRIGLFRQSENCRQGFSDCLELARLELENLKVSHELTGRNSIVQSAYHYGCRFTSGHCLLADPHWAKLKPAAHVREFDSIVTRISDTNRCDVKLNLCDIHILLGVDRLTSLSYLTSFLTHTANTLRSSCSLPIGTPHIGLGWRVANYSDQIVILRQTGLQSRTSDLPDHPLLARGNSGLDALLLFVICPAATETWRPLPLPASAAQPVASGRIRFHVGTHSVHANAENAVWSEAVELAWPPCRADSQHGSNGYLVLTLSWESSFSKRPRSSYPNMFLILEQPDPTGFPGRIIFHSDIVFRNLIPVDIRAQLSSEPLPVDSVPSVHPKEIPLDRVEPVKTFQLTQGPSENYVCSSSSAACSRLSKLLHTFRLSTSQSEHRVDSKGRWSEPSVFCHIPFPSRNSRRRISQRSLVGIPIDREDGSDLFYAVVTVESLVISPFAPLMCMVTISPSFNIVSFLPHSFNLCVRPVYPYTSTADNTPELLSDIKPPWMHQILPPSYPSRPPQTEKIELPKTVSSPFFLGKAPALLLNAYLPNGISLLSEPIHLSPDNLLTKLATSFISATVPTGSMMLNGSEIEHHYHKPSHPVVYTLNHRYPLYRPRSTLFVASELDTASYTLQIILHPRLRLFNQSGADLCVRFLSNPKGHSTEVHEFPTGSVISPGSDKPIVQFGFVVKAEAHWSNVTFQLSPVLVDSPMLDSLAEFPNIQTDGTAERVKAQNVLIECRDTDTLECPRTAVETVEHSNSMVTVRTESEGGRMRFTIFSDRILLCLLARLIKEKGFILIVESQVRIHHRCAPDLYVRPIVLSGERQSTYDEELVLSNTLVNQTGLRPTGNLFPLPYWTLSCSMTNGPESVIQHKFALWIGSSKTKGVFCEIPNVLPGGTKSSNSTQHIDPQMLYLPTTGTDMENREYDLIVVVQSISCDGQVVVQLNDLPNQYMNSPVAVRLVNQTNVDLVVSVNHTSQHHSTNTGAPYFPPEPLLNLPSLGGSQIWIPNNILNALFSTERSQTEDNTVPAQILPIFDISTFRDYTISLGCKSDSHSSGSLVFIPLASLIESDAHHTCLLAQVGGGPVTVQLTIQINSPLGPCLFIFPSDRPPSMLPEISSFELSLCLRLKQLQVSLLVFEPVNSMRPSDPRYTPTVTSGFCLSGSLAPPQDEFVRLLLRNLSIDSCFFFSEHKINQLDTVLYTEHIQLDNWGQTWTSTYDFPTVFCSTSPAGFCGRFRTSSHTLSAPVCHLFFAPPELQLSLEDSLLYDLYALILSFTRVWSLYPPQLSSRAITPQPPLRLFLQHFYVDRCDLRVSLRVMLRVYLSCHEAPLSVAPFDLNKQRTSTSAVGVALTISTLGRLLGVHYFTQAMFRAGWLVGSLDVLGNISGLLHSLLCGLDALVNLRSQTDPPSSVVSTSHRFLSDSEISAMTVNGDPRTNVEYVFLDNNSDGTCSSPEELDLQRQITIRRAALLRRFSNGIVSLTRHTTGGLIRSVTGMAASVARNLDHLSLDQQHQQRQEEIRRKQVPRGLGEGLQRGLSGFGLCVLGAIAGVADHPLQALFKAVDNTPSPSDPWDELTENTGLHQSSHLALATLGGLGRGLVGAVVKPMAGVAELVAQAGTGILQASRLGYPSTVTRQANGPYTTSAVESLSQCLAADTLLLRSWALAALKVMWHGECSHGMSNLENSNDLWKQLMWVAPALISQSYSNRNGRETGETGELIWVCAAQVPLLVGSLLPDRETGSFQLFTLMAKDFEHASESSTGHPPLFAGLYRKSDGRGKADRWLSTVRVTPKTLQALTNIANLFWPPVEPDGRDDMVTAEGGSCTVPVPLTSPPSGYPEPHSSLTCIGPRLPPSRWQRVKEYILSTNSAAPITI</sequence>
<dbReference type="PANTHER" id="PTHR12517:SF0">
    <property type="entry name" value="INTERMEMBRANE LIPID TRANSFER PROTEIN VPS13B"/>
    <property type="match status" value="1"/>
</dbReference>
<feature type="region of interest" description="Disordered" evidence="2">
    <location>
        <begin position="345"/>
        <end position="366"/>
    </location>
</feature>
<feature type="region of interest" description="Disordered" evidence="2">
    <location>
        <begin position="1836"/>
        <end position="1862"/>
    </location>
</feature>
<dbReference type="GeneID" id="20318697"/>
<evidence type="ECO:0000256" key="1">
    <source>
        <dbReference type="ARBA" id="ARBA00022448"/>
    </source>
</evidence>
<evidence type="ECO:0000259" key="3">
    <source>
        <dbReference type="Pfam" id="PF12624"/>
    </source>
</evidence>
<name>A0A074ZMX4_OPIVI</name>
<dbReference type="InterPro" id="IPR026854">
    <property type="entry name" value="VPS13_N"/>
</dbReference>
<dbReference type="InterPro" id="IPR039782">
    <property type="entry name" value="VPS13B"/>
</dbReference>
<dbReference type="CTD" id="20318697"/>
<proteinExistence type="predicted"/>
<feature type="compositionally biased region" description="Polar residues" evidence="2">
    <location>
        <begin position="315"/>
        <end position="327"/>
    </location>
</feature>
<keyword evidence="1" id="KW-0813">Transport</keyword>
<feature type="region of interest" description="Disordered" evidence="2">
    <location>
        <begin position="298"/>
        <end position="327"/>
    </location>
</feature>
<evidence type="ECO:0000313" key="5">
    <source>
        <dbReference type="Proteomes" id="UP000054324"/>
    </source>
</evidence>
<organism evidence="4 5">
    <name type="scientific">Opisthorchis viverrini</name>
    <name type="common">Southeast Asian liver fluke</name>
    <dbReference type="NCBI Taxonomy" id="6198"/>
    <lineage>
        <taxon>Eukaryota</taxon>
        <taxon>Metazoa</taxon>
        <taxon>Spiralia</taxon>
        <taxon>Lophotrochozoa</taxon>
        <taxon>Platyhelminthes</taxon>
        <taxon>Trematoda</taxon>
        <taxon>Digenea</taxon>
        <taxon>Opisthorchiida</taxon>
        <taxon>Opisthorchiata</taxon>
        <taxon>Opisthorchiidae</taxon>
        <taxon>Opisthorchis</taxon>
    </lineage>
</organism>